<keyword evidence="7" id="KW-0479">Metal-binding</keyword>
<sequence length="408" mass="45039">MTINLLKKYAEVAIRVGVNLQPGQPLIINAPVTALEYVRALTEVAYRSGASIVKCEYHDELQNKMRYLYSDDEHLDYFPAWRAHYMEGYAQDGACVISVLAPNPDLLANVDPIKIARVNKSTAVGISKYREIFSKGGVSWLVIAVPSPEWAQKVFPELSEAAGIEALWQLIYKVNRIDTSDPVAAWESHVKTLQEKVDYLNQLKIKSLHYDAPGTNLTVALPDGYVFEGGGSVNTLNNAYYVPNLPTEEVFSAPNKLGVNGTLKATMPLSHNGVLIENFAFTFKDGKIVEFTADKGYETLEALLDTDEGARYLGEVALVPITSPIYQSGKIFYNTLFDENATCHFALGRAYPTTIKGGMDVSPQNLEKLGGNYSLIHVDFMVGSKALNITATTHEGEKIQIFKNGDWA</sequence>
<comment type="cofactor">
    <cofactor evidence="3">
        <name>Zn(2+)</name>
        <dbReference type="ChEBI" id="CHEBI:29105"/>
    </cofactor>
</comment>
<dbReference type="InterPro" id="IPR000787">
    <property type="entry name" value="Peptidase_M29"/>
</dbReference>
<dbReference type="PANTHER" id="PTHR34448:SF3">
    <property type="entry name" value="AMINOPEPTIDASE AMPS"/>
    <property type="match status" value="1"/>
</dbReference>
<keyword evidence="5 10" id="KW-0031">Aminopeptidase</keyword>
<dbReference type="SUPFAM" id="SSF144052">
    <property type="entry name" value="Thermophilic metalloprotease-like"/>
    <property type="match status" value="1"/>
</dbReference>
<comment type="cofactor">
    <cofactor evidence="1">
        <name>Co(2+)</name>
        <dbReference type="ChEBI" id="CHEBI:48828"/>
    </cofactor>
</comment>
<dbReference type="GO" id="GO:0004177">
    <property type="term" value="F:aminopeptidase activity"/>
    <property type="evidence" value="ECO:0007669"/>
    <property type="project" value="UniProtKB-KW"/>
</dbReference>
<evidence type="ECO:0000256" key="4">
    <source>
        <dbReference type="ARBA" id="ARBA00008236"/>
    </source>
</evidence>
<accession>A0ABR9ZSU5</accession>
<evidence type="ECO:0000256" key="2">
    <source>
        <dbReference type="ARBA" id="ARBA00001946"/>
    </source>
</evidence>
<dbReference type="Gene3D" id="3.40.1830.10">
    <property type="entry name" value="Thermophilic metalloprotease (M29)"/>
    <property type="match status" value="1"/>
</dbReference>
<dbReference type="InterPro" id="IPR052170">
    <property type="entry name" value="M29_Exopeptidase"/>
</dbReference>
<evidence type="ECO:0000256" key="6">
    <source>
        <dbReference type="ARBA" id="ARBA00022670"/>
    </source>
</evidence>
<dbReference type="RefSeq" id="WP_194701264.1">
    <property type="nucleotide sequence ID" value="NZ_JADKNH010000004.1"/>
</dbReference>
<comment type="caution">
    <text evidence="10">The sequence shown here is derived from an EMBL/GenBank/DDBJ whole genome shotgun (WGS) entry which is preliminary data.</text>
</comment>
<dbReference type="PANTHER" id="PTHR34448">
    <property type="entry name" value="AMINOPEPTIDASE"/>
    <property type="match status" value="1"/>
</dbReference>
<dbReference type="EMBL" id="JADKNH010000004">
    <property type="protein sequence ID" value="MBF4693031.1"/>
    <property type="molecule type" value="Genomic_DNA"/>
</dbReference>
<reference evidence="10 11" key="1">
    <citation type="submission" date="2020-11" db="EMBL/GenBank/DDBJ databases">
        <title>Fusibacter basophilias sp. nov.</title>
        <authorList>
            <person name="Qiu D."/>
        </authorList>
    </citation>
    <scope>NUCLEOTIDE SEQUENCE [LARGE SCALE GENOMIC DNA]</scope>
    <source>
        <strain evidence="10 11">Q10-2</strain>
    </source>
</reference>
<gene>
    <name evidence="10" type="ORF">ISU02_07860</name>
</gene>
<dbReference type="Pfam" id="PF02073">
    <property type="entry name" value="Peptidase_M29"/>
    <property type="match status" value="1"/>
</dbReference>
<evidence type="ECO:0000313" key="10">
    <source>
        <dbReference type="EMBL" id="MBF4693031.1"/>
    </source>
</evidence>
<dbReference type="PRINTS" id="PR00919">
    <property type="entry name" value="THERMOPTASE"/>
</dbReference>
<evidence type="ECO:0000313" key="11">
    <source>
        <dbReference type="Proteomes" id="UP000614200"/>
    </source>
</evidence>
<evidence type="ECO:0000256" key="7">
    <source>
        <dbReference type="ARBA" id="ARBA00022723"/>
    </source>
</evidence>
<evidence type="ECO:0000256" key="1">
    <source>
        <dbReference type="ARBA" id="ARBA00001941"/>
    </source>
</evidence>
<dbReference type="InterPro" id="IPR035097">
    <property type="entry name" value="M29_N-terminal"/>
</dbReference>
<keyword evidence="8" id="KW-0378">Hydrolase</keyword>
<name>A0ABR9ZSU5_9FIRM</name>
<organism evidence="10 11">
    <name type="scientific">Fusibacter ferrireducens</name>
    <dbReference type="NCBI Taxonomy" id="2785058"/>
    <lineage>
        <taxon>Bacteria</taxon>
        <taxon>Bacillati</taxon>
        <taxon>Bacillota</taxon>
        <taxon>Clostridia</taxon>
        <taxon>Eubacteriales</taxon>
        <taxon>Eubacteriales Family XII. Incertae Sedis</taxon>
        <taxon>Fusibacter</taxon>
    </lineage>
</organism>
<comment type="cofactor">
    <cofactor evidence="2">
        <name>Mg(2+)</name>
        <dbReference type="ChEBI" id="CHEBI:18420"/>
    </cofactor>
</comment>
<comment type="similarity">
    <text evidence="4">Belongs to the peptidase M29 family.</text>
</comment>
<protein>
    <submittedName>
        <fullName evidence="10">Aminopeptidase</fullName>
    </submittedName>
</protein>
<evidence type="ECO:0000256" key="9">
    <source>
        <dbReference type="ARBA" id="ARBA00023049"/>
    </source>
</evidence>
<keyword evidence="9" id="KW-0482">Metalloprotease</keyword>
<evidence type="ECO:0000256" key="3">
    <source>
        <dbReference type="ARBA" id="ARBA00001947"/>
    </source>
</evidence>
<keyword evidence="6" id="KW-0645">Protease</keyword>
<keyword evidence="11" id="KW-1185">Reference proteome</keyword>
<evidence type="ECO:0000256" key="8">
    <source>
        <dbReference type="ARBA" id="ARBA00022801"/>
    </source>
</evidence>
<evidence type="ECO:0000256" key="5">
    <source>
        <dbReference type="ARBA" id="ARBA00022438"/>
    </source>
</evidence>
<proteinExistence type="inferred from homology"/>
<dbReference type="Proteomes" id="UP000614200">
    <property type="component" value="Unassembled WGS sequence"/>
</dbReference>